<keyword evidence="2" id="KW-0378">Hydrolase</keyword>
<comment type="caution">
    <text evidence="6">The sequence shown here is derived from an EMBL/GenBank/DDBJ whole genome shotgun (WGS) entry which is preliminary data.</text>
</comment>
<reference evidence="6 7" key="1">
    <citation type="submission" date="2015-05" db="EMBL/GenBank/DDBJ databases">
        <title>Distinctive expansion of gene families associated with plant cell wall degradation and secondary metabolism in the genomes of grapevine trunk pathogens.</title>
        <authorList>
            <person name="Lawrence D.P."/>
            <person name="Travadon R."/>
            <person name="Rolshausen P.E."/>
            <person name="Baumgartner K."/>
        </authorList>
    </citation>
    <scope>NUCLEOTIDE SEQUENCE [LARGE SCALE GENOMIC DNA]</scope>
    <source>
        <strain evidence="6">UCRPC4</strain>
    </source>
</reference>
<dbReference type="PANTHER" id="PTHR11066:SF34">
    <property type="entry name" value="ACYL-COENZYME A THIOESTERASE 8"/>
    <property type="match status" value="1"/>
</dbReference>
<evidence type="ECO:0000256" key="1">
    <source>
        <dbReference type="ARBA" id="ARBA00006538"/>
    </source>
</evidence>
<dbReference type="CDD" id="cd03445">
    <property type="entry name" value="Thioesterase_II_repeat2"/>
    <property type="match status" value="1"/>
</dbReference>
<protein>
    <submittedName>
        <fullName evidence="6">Putative acylthioesterase ii</fullName>
    </submittedName>
</protein>
<feature type="region of interest" description="Disordered" evidence="3">
    <location>
        <begin position="146"/>
        <end position="219"/>
    </location>
</feature>
<feature type="compositionally biased region" description="Basic and acidic residues" evidence="3">
    <location>
        <begin position="175"/>
        <end position="187"/>
    </location>
</feature>
<dbReference type="Gene3D" id="2.40.160.210">
    <property type="entry name" value="Acyl-CoA thioesterase, double hotdog domain"/>
    <property type="match status" value="1"/>
</dbReference>
<organism evidence="6 7">
    <name type="scientific">Phaeomoniella chlamydospora</name>
    <name type="common">Phaeoacremonium chlamydosporum</name>
    <dbReference type="NCBI Taxonomy" id="158046"/>
    <lineage>
        <taxon>Eukaryota</taxon>
        <taxon>Fungi</taxon>
        <taxon>Dikarya</taxon>
        <taxon>Ascomycota</taxon>
        <taxon>Pezizomycotina</taxon>
        <taxon>Eurotiomycetes</taxon>
        <taxon>Chaetothyriomycetidae</taxon>
        <taxon>Phaeomoniellales</taxon>
        <taxon>Phaeomoniellaceae</taxon>
        <taxon>Phaeomoniella</taxon>
    </lineage>
</organism>
<keyword evidence="7" id="KW-1185">Reference proteome</keyword>
<dbReference type="Pfam" id="PF20789">
    <property type="entry name" value="4HBT_3C"/>
    <property type="match status" value="1"/>
</dbReference>
<dbReference type="SUPFAM" id="SSF54637">
    <property type="entry name" value="Thioesterase/thiol ester dehydrase-isomerase"/>
    <property type="match status" value="2"/>
</dbReference>
<dbReference type="GO" id="GO:0005782">
    <property type="term" value="C:peroxisomal matrix"/>
    <property type="evidence" value="ECO:0007669"/>
    <property type="project" value="UniProtKB-SubCell"/>
</dbReference>
<dbReference type="OrthoDB" id="68328at2759"/>
<dbReference type="InterPro" id="IPR049450">
    <property type="entry name" value="ACOT8-like_C"/>
</dbReference>
<dbReference type="InterPro" id="IPR029069">
    <property type="entry name" value="HotDog_dom_sf"/>
</dbReference>
<sequence length="370" mass="41292">MEATLQLTPLRPFGSSIFTNTRSLWHPAGARGIYGGGAIAQSLLAAYKTLPSTDYIIHSMHCYFVLAGDGENPVVYYVERVRDGKGFVTRTVQARQFGRVIFTTTMSFMRRGAGGEKQIRHAVGLPEGVAGTCPQGIFEHIMTEDEKRELEGSGVPTGDKSPFHSWRFPVLTKSPDGKPLNHSDKKTRNWMRVRGRISDNSSSSTSSSSPDTAEHGEPLDRHVPHVCALAYMSDSYFMATVPRVHNAVRPFGPESLELAIQNIPEGPEKTARTRIFQNYLAEIAEAEADHEQKKHDSEIGMMVSLDHTIFFHNPEHFRADEWMFGEIVTPWAGDGRGLVMQHIWSKDGILIATCVQEGVLRVKQDRRSKL</sequence>
<name>A0A0G2GW41_PHACM</name>
<evidence type="ECO:0000259" key="5">
    <source>
        <dbReference type="Pfam" id="PF20789"/>
    </source>
</evidence>
<dbReference type="CDD" id="cd03444">
    <property type="entry name" value="Thioesterase_II_repeat1"/>
    <property type="match status" value="1"/>
</dbReference>
<dbReference type="Pfam" id="PF13622">
    <property type="entry name" value="4HBT_3"/>
    <property type="match status" value="1"/>
</dbReference>
<dbReference type="InterPro" id="IPR042171">
    <property type="entry name" value="Acyl-CoA_hotdog"/>
</dbReference>
<accession>A0A0G2GW41</accession>
<reference evidence="6 7" key="2">
    <citation type="submission" date="2015-05" db="EMBL/GenBank/DDBJ databases">
        <authorList>
            <person name="Morales-Cruz A."/>
            <person name="Amrine K.C."/>
            <person name="Cantu D."/>
        </authorList>
    </citation>
    <scope>NUCLEOTIDE SEQUENCE [LARGE SCALE GENOMIC DNA]</scope>
    <source>
        <strain evidence="6">UCRPC4</strain>
    </source>
</reference>
<dbReference type="GO" id="GO:0009062">
    <property type="term" value="P:fatty acid catabolic process"/>
    <property type="evidence" value="ECO:0007669"/>
    <property type="project" value="TreeGrafter"/>
</dbReference>
<dbReference type="InterPro" id="IPR049449">
    <property type="entry name" value="TesB_ACOT8-like_N"/>
</dbReference>
<proteinExistence type="inferred from homology"/>
<evidence type="ECO:0000256" key="2">
    <source>
        <dbReference type="ARBA" id="ARBA00022801"/>
    </source>
</evidence>
<evidence type="ECO:0000259" key="4">
    <source>
        <dbReference type="Pfam" id="PF13622"/>
    </source>
</evidence>
<feature type="domain" description="Acyl-CoA thioesterase-like N-terminal HotDog" evidence="4">
    <location>
        <begin position="25"/>
        <end position="109"/>
    </location>
</feature>
<evidence type="ECO:0000256" key="3">
    <source>
        <dbReference type="SAM" id="MobiDB-lite"/>
    </source>
</evidence>
<dbReference type="GO" id="GO:0006637">
    <property type="term" value="P:acyl-CoA metabolic process"/>
    <property type="evidence" value="ECO:0007669"/>
    <property type="project" value="InterPro"/>
</dbReference>
<evidence type="ECO:0000313" key="7">
    <source>
        <dbReference type="Proteomes" id="UP000053317"/>
    </source>
</evidence>
<feature type="compositionally biased region" description="Low complexity" evidence="3">
    <location>
        <begin position="198"/>
        <end position="209"/>
    </location>
</feature>
<feature type="domain" description="Acyl-CoA thioesterase-like C-terminal" evidence="5">
    <location>
        <begin position="189"/>
        <end position="359"/>
    </location>
</feature>
<gene>
    <name evidence="6" type="ORF">UCRPC4_g03987</name>
</gene>
<comment type="similarity">
    <text evidence="1">Belongs to the C/M/P thioester hydrolase family.</text>
</comment>
<dbReference type="AlphaFoldDB" id="A0A0G2GW41"/>
<dbReference type="EMBL" id="LCWF01000091">
    <property type="protein sequence ID" value="KKY20910.1"/>
    <property type="molecule type" value="Genomic_DNA"/>
</dbReference>
<dbReference type="Proteomes" id="UP000053317">
    <property type="component" value="Unassembled WGS sequence"/>
</dbReference>
<dbReference type="InterPro" id="IPR003703">
    <property type="entry name" value="Acyl_CoA_thio"/>
</dbReference>
<evidence type="ECO:0000313" key="6">
    <source>
        <dbReference type="EMBL" id="KKY20910.1"/>
    </source>
</evidence>
<dbReference type="GO" id="GO:0047617">
    <property type="term" value="F:fatty acyl-CoA hydrolase activity"/>
    <property type="evidence" value="ECO:0007669"/>
    <property type="project" value="InterPro"/>
</dbReference>
<dbReference type="PANTHER" id="PTHR11066">
    <property type="entry name" value="ACYL-COA THIOESTERASE"/>
    <property type="match status" value="1"/>
</dbReference>